<protein>
    <submittedName>
        <fullName evidence="2">Uncharacterized protein</fullName>
    </submittedName>
</protein>
<dbReference type="InterPro" id="IPR032710">
    <property type="entry name" value="NTF2-like_dom_sf"/>
</dbReference>
<dbReference type="SUPFAM" id="SSF54427">
    <property type="entry name" value="NTF2-like"/>
    <property type="match status" value="1"/>
</dbReference>
<evidence type="ECO:0000313" key="3">
    <source>
        <dbReference type="Proteomes" id="UP000260644"/>
    </source>
</evidence>
<feature type="chain" id="PRO_5017539445" evidence="1">
    <location>
        <begin position="19"/>
        <end position="193"/>
    </location>
</feature>
<reference evidence="2 3" key="1">
    <citation type="submission" date="2018-07" db="EMBL/GenBank/DDBJ databases">
        <title>Chitinophaga K2CV101002-2 sp. nov., isolated from a monsoon evergreen broad-leaved forest soil.</title>
        <authorList>
            <person name="Lv Y."/>
        </authorList>
    </citation>
    <scope>NUCLEOTIDE SEQUENCE [LARGE SCALE GENOMIC DNA]</scope>
    <source>
        <strain evidence="2 3">GDMCC 1.1288</strain>
    </source>
</reference>
<comment type="caution">
    <text evidence="2">The sequence shown here is derived from an EMBL/GenBank/DDBJ whole genome shotgun (WGS) entry which is preliminary data.</text>
</comment>
<accession>A0A3E1YGK6</accession>
<dbReference type="RefSeq" id="WP_116973710.1">
    <property type="nucleotide sequence ID" value="NZ_QPMM01000001.1"/>
</dbReference>
<dbReference type="EMBL" id="QPMM01000001">
    <property type="protein sequence ID" value="RFS26519.1"/>
    <property type="molecule type" value="Genomic_DNA"/>
</dbReference>
<keyword evidence="3" id="KW-1185">Reference proteome</keyword>
<keyword evidence="1" id="KW-0732">Signal</keyword>
<evidence type="ECO:0000313" key="2">
    <source>
        <dbReference type="EMBL" id="RFS26519.1"/>
    </source>
</evidence>
<dbReference type="Gene3D" id="3.10.450.50">
    <property type="match status" value="1"/>
</dbReference>
<dbReference type="Proteomes" id="UP000260644">
    <property type="component" value="Unassembled WGS sequence"/>
</dbReference>
<dbReference type="OrthoDB" id="666829at2"/>
<sequence length="193" mass="21884">MYKLAVLFALACIFSCNAPNQEPTKPVVADTIASGAAYTNKVRFKDKQLIEHVIYGFCENFDNGKLDVCLEYMDDSIRGTIDNIQLRGKENWKAKIGALLESTKNSHYQPRHILTNMQLFPLENDTVSVSMYGSCFWTDLVTGQIQLMSIGNYKGKLVFKDGQWLITVLNTLPDSRLVKYYYKDVTVDSARAM</sequence>
<gene>
    <name evidence="2" type="ORF">DVR12_01660</name>
</gene>
<feature type="signal peptide" evidence="1">
    <location>
        <begin position="1"/>
        <end position="18"/>
    </location>
</feature>
<name>A0A3E1YGK6_9BACT</name>
<proteinExistence type="predicted"/>
<evidence type="ECO:0000256" key="1">
    <source>
        <dbReference type="SAM" id="SignalP"/>
    </source>
</evidence>
<dbReference type="AlphaFoldDB" id="A0A3E1YGK6"/>
<organism evidence="2 3">
    <name type="scientific">Chitinophaga silvatica</name>
    <dbReference type="NCBI Taxonomy" id="2282649"/>
    <lineage>
        <taxon>Bacteria</taxon>
        <taxon>Pseudomonadati</taxon>
        <taxon>Bacteroidota</taxon>
        <taxon>Chitinophagia</taxon>
        <taxon>Chitinophagales</taxon>
        <taxon>Chitinophagaceae</taxon>
        <taxon>Chitinophaga</taxon>
    </lineage>
</organism>